<dbReference type="OrthoDB" id="6723712at2759"/>
<dbReference type="InterPro" id="IPR002374">
    <property type="entry name" value="cGMP_dep_kinase"/>
</dbReference>
<feature type="active site" description="Proton acceptor" evidence="10">
    <location>
        <position position="430"/>
    </location>
</feature>
<evidence type="ECO:0000256" key="3">
    <source>
        <dbReference type="ARBA" id="ARBA00022527"/>
    </source>
</evidence>
<dbReference type="PIRSF" id="PIRSF000559">
    <property type="entry name" value="cGMP-dep_kinase"/>
    <property type="match status" value="1"/>
</dbReference>
<dbReference type="FunFam" id="1.10.510.10:FF:000210">
    <property type="entry name" value="Non-specific serine/threonine protein kinase"/>
    <property type="match status" value="1"/>
</dbReference>
<comment type="similarity">
    <text evidence="1">Belongs to the protein kinase superfamily. AGC Ser/Thr protein kinase family. cGMP subfamily.</text>
</comment>
<dbReference type="PROSITE" id="PS00888">
    <property type="entry name" value="CNMP_BINDING_1"/>
    <property type="match status" value="1"/>
</dbReference>
<evidence type="ECO:0000313" key="18">
    <source>
        <dbReference type="Proteomes" id="UP001153709"/>
    </source>
</evidence>
<dbReference type="Gene3D" id="1.10.510.10">
    <property type="entry name" value="Transferase(Phosphotransferase) domain 1"/>
    <property type="match status" value="1"/>
</dbReference>
<dbReference type="EC" id="2.7.11.12" evidence="2"/>
<dbReference type="PROSITE" id="PS51285">
    <property type="entry name" value="AGC_KINASE_CTER"/>
    <property type="match status" value="1"/>
</dbReference>
<feature type="region of interest" description="Disordered" evidence="13">
    <location>
        <begin position="588"/>
        <end position="613"/>
    </location>
</feature>
<feature type="domain" description="Cyclic nucleotide-binding" evidence="15">
    <location>
        <begin position="179"/>
        <end position="278"/>
    </location>
</feature>
<evidence type="ECO:0000256" key="8">
    <source>
        <dbReference type="ARBA" id="ARBA00047298"/>
    </source>
</evidence>
<dbReference type="InterPro" id="IPR000719">
    <property type="entry name" value="Prot_kinase_dom"/>
</dbReference>
<dbReference type="AlphaFoldDB" id="A0A9N9SL46"/>
<reference evidence="17" key="1">
    <citation type="submission" date="2022-01" db="EMBL/GenBank/DDBJ databases">
        <authorList>
            <person name="King R."/>
        </authorList>
    </citation>
    <scope>NUCLEOTIDE SEQUENCE</scope>
</reference>
<evidence type="ECO:0000259" key="14">
    <source>
        <dbReference type="PROSITE" id="PS50011"/>
    </source>
</evidence>
<keyword evidence="5 11" id="KW-0547">Nucleotide-binding</keyword>
<dbReference type="Pfam" id="PF00069">
    <property type="entry name" value="Pkinase"/>
    <property type="match status" value="1"/>
</dbReference>
<dbReference type="GO" id="GO:0004692">
    <property type="term" value="F:cGMP-dependent protein kinase activity"/>
    <property type="evidence" value="ECO:0007669"/>
    <property type="project" value="UniProtKB-EC"/>
</dbReference>
<dbReference type="InterPro" id="IPR014710">
    <property type="entry name" value="RmlC-like_jellyroll"/>
</dbReference>
<comment type="catalytic activity">
    <reaction evidence="8">
        <text>L-threonyl-[protein] + ATP = O-phospho-L-threonyl-[protein] + ADP + H(+)</text>
        <dbReference type="Rhea" id="RHEA:46608"/>
        <dbReference type="Rhea" id="RHEA-COMP:11060"/>
        <dbReference type="Rhea" id="RHEA-COMP:11605"/>
        <dbReference type="ChEBI" id="CHEBI:15378"/>
        <dbReference type="ChEBI" id="CHEBI:30013"/>
        <dbReference type="ChEBI" id="CHEBI:30616"/>
        <dbReference type="ChEBI" id="CHEBI:61977"/>
        <dbReference type="ChEBI" id="CHEBI:456216"/>
        <dbReference type="EC" id="2.7.11.12"/>
    </reaction>
</comment>
<accession>A0A9N9SL46</accession>
<dbReference type="InterPro" id="IPR000595">
    <property type="entry name" value="cNMP-bd_dom"/>
</dbReference>
<evidence type="ECO:0000256" key="12">
    <source>
        <dbReference type="PROSITE-ProRule" id="PRU10141"/>
    </source>
</evidence>
<dbReference type="InterPro" id="IPR018488">
    <property type="entry name" value="cNMP-bd_CS"/>
</dbReference>
<evidence type="ECO:0000256" key="13">
    <source>
        <dbReference type="SAM" id="MobiDB-lite"/>
    </source>
</evidence>
<dbReference type="InterPro" id="IPR018490">
    <property type="entry name" value="cNMP-bd_dom_sf"/>
</dbReference>
<feature type="domain" description="Cyclic nucleotide-binding" evidence="15">
    <location>
        <begin position="69"/>
        <end position="176"/>
    </location>
</feature>
<evidence type="ECO:0000256" key="6">
    <source>
        <dbReference type="ARBA" id="ARBA00022777"/>
    </source>
</evidence>
<dbReference type="PROSITE" id="PS50011">
    <property type="entry name" value="PROTEIN_KINASE_DOM"/>
    <property type="match status" value="1"/>
</dbReference>
<dbReference type="InterPro" id="IPR017441">
    <property type="entry name" value="Protein_kinase_ATP_BS"/>
</dbReference>
<keyword evidence="4" id="KW-0808">Transferase</keyword>
<dbReference type="SUPFAM" id="SSF56112">
    <property type="entry name" value="Protein kinase-like (PK-like)"/>
    <property type="match status" value="1"/>
</dbReference>
<dbReference type="PROSITE" id="PS00889">
    <property type="entry name" value="CNMP_BINDING_2"/>
    <property type="match status" value="1"/>
</dbReference>
<keyword evidence="18" id="KW-1185">Reference proteome</keyword>
<keyword evidence="6" id="KW-0418">Kinase</keyword>
<evidence type="ECO:0000256" key="1">
    <source>
        <dbReference type="ARBA" id="ARBA00006352"/>
    </source>
</evidence>
<dbReference type="SMART" id="SM00220">
    <property type="entry name" value="S_TKc"/>
    <property type="match status" value="1"/>
</dbReference>
<dbReference type="PROSITE" id="PS00107">
    <property type="entry name" value="PROTEIN_KINASE_ATP"/>
    <property type="match status" value="1"/>
</dbReference>
<dbReference type="CDD" id="cd00038">
    <property type="entry name" value="CAP_ED"/>
    <property type="match status" value="2"/>
</dbReference>
<dbReference type="PANTHER" id="PTHR24353:SF144">
    <property type="match status" value="1"/>
</dbReference>
<evidence type="ECO:0000259" key="15">
    <source>
        <dbReference type="PROSITE" id="PS50042"/>
    </source>
</evidence>
<evidence type="ECO:0000256" key="5">
    <source>
        <dbReference type="ARBA" id="ARBA00022741"/>
    </source>
</evidence>
<dbReference type="Pfam" id="PF00027">
    <property type="entry name" value="cNMP_binding"/>
    <property type="match status" value="2"/>
</dbReference>
<feature type="domain" description="Protein kinase" evidence="14">
    <location>
        <begin position="305"/>
        <end position="564"/>
    </location>
</feature>
<sequence>MCLCLRKHSSFSPRKVEVEYDKQRRNAVFQSGIDISERIQLDPKTQEEEDLIRTAIENNDFMTKILFGDILKAVIPTMYKRFINAGDVIIKEGNKGSHMYVSITGKFEVSNQNFKNTFEDVRVFGELAIIYDAKRLATIKALTDAEIWVLDAVTYQQVLRRYNVKEQEERVNFLIKNDILKNAGEKVLKSAANSLKSESFKGDTAIVTEGEKGDKFYIVRAGTVTVTKKGEDFIQTHGKGYCFGERALLEETCRQATVTANPPLVECLTLSRKSFFELTEYLKIIPPKLSVAKPNIYQDIKLEDLKICFTLGIGGFGRIELVKHNETNKLFALKYMSKIDVVRDMRQQHAINERKQIQCSSPFILDMYKTFRDNKFVYYLLEACLAGDLWNILYREIPDKRFKEKEAKFIVGCVLEAIEYLHSNEMIFRDLKPENVLLTSNGYFKLTDFGYAKKLPRFEKTFTFAGTIEYVAPEVASKKSYDRAVDIWTIGIFTFEMLSGKTPFAGSTESSTFKKILDGIEKVNFPNFVPAAAKDLVLKLCRQNPQNRLGMDEGIAKIKSHRWFNGFNWNKLQNLEMVSPFMARAKKNRNPDMYTPDKNIPEDELSGWDEEFK</sequence>
<feature type="domain" description="AGC-kinase C-terminal" evidence="16">
    <location>
        <begin position="565"/>
        <end position="613"/>
    </location>
</feature>
<dbReference type="InterPro" id="IPR011009">
    <property type="entry name" value="Kinase-like_dom_sf"/>
</dbReference>
<dbReference type="Proteomes" id="UP001153709">
    <property type="component" value="Chromosome 1"/>
</dbReference>
<dbReference type="Gene3D" id="3.30.200.20">
    <property type="entry name" value="Phosphorylase Kinase, domain 1"/>
    <property type="match status" value="1"/>
</dbReference>
<evidence type="ECO:0000256" key="9">
    <source>
        <dbReference type="ARBA" id="ARBA00047462"/>
    </source>
</evidence>
<evidence type="ECO:0000313" key="17">
    <source>
        <dbReference type="EMBL" id="CAG9826210.1"/>
    </source>
</evidence>
<evidence type="ECO:0000256" key="7">
    <source>
        <dbReference type="ARBA" id="ARBA00022840"/>
    </source>
</evidence>
<dbReference type="InterPro" id="IPR000961">
    <property type="entry name" value="AGC-kinase_C"/>
</dbReference>
<evidence type="ECO:0000256" key="4">
    <source>
        <dbReference type="ARBA" id="ARBA00022679"/>
    </source>
</evidence>
<organism evidence="17 18">
    <name type="scientific">Diabrotica balteata</name>
    <name type="common">Banded cucumber beetle</name>
    <dbReference type="NCBI Taxonomy" id="107213"/>
    <lineage>
        <taxon>Eukaryota</taxon>
        <taxon>Metazoa</taxon>
        <taxon>Ecdysozoa</taxon>
        <taxon>Arthropoda</taxon>
        <taxon>Hexapoda</taxon>
        <taxon>Insecta</taxon>
        <taxon>Pterygota</taxon>
        <taxon>Neoptera</taxon>
        <taxon>Endopterygota</taxon>
        <taxon>Coleoptera</taxon>
        <taxon>Polyphaga</taxon>
        <taxon>Cucujiformia</taxon>
        <taxon>Chrysomeloidea</taxon>
        <taxon>Chrysomelidae</taxon>
        <taxon>Galerucinae</taxon>
        <taxon>Diabroticina</taxon>
        <taxon>Diabroticites</taxon>
        <taxon>Diabrotica</taxon>
    </lineage>
</organism>
<feature type="compositionally biased region" description="Acidic residues" evidence="13">
    <location>
        <begin position="602"/>
        <end position="613"/>
    </location>
</feature>
<dbReference type="SUPFAM" id="SSF51206">
    <property type="entry name" value="cAMP-binding domain-like"/>
    <property type="match status" value="2"/>
</dbReference>
<dbReference type="Gene3D" id="2.60.120.10">
    <property type="entry name" value="Jelly Rolls"/>
    <property type="match status" value="2"/>
</dbReference>
<dbReference type="GO" id="GO:0005524">
    <property type="term" value="F:ATP binding"/>
    <property type="evidence" value="ECO:0007669"/>
    <property type="project" value="UniProtKB-UniRule"/>
</dbReference>
<dbReference type="PROSITE" id="PS50042">
    <property type="entry name" value="CNMP_BINDING_3"/>
    <property type="match status" value="2"/>
</dbReference>
<dbReference type="PANTHER" id="PTHR24353">
    <property type="entry name" value="CYCLIC NUCLEOTIDE-DEPENDENT PROTEIN KINASE"/>
    <property type="match status" value="1"/>
</dbReference>
<name>A0A9N9SL46_DIABA</name>
<comment type="catalytic activity">
    <reaction evidence="9">
        <text>L-seryl-[protein] + ATP = O-phospho-L-seryl-[protein] + ADP + H(+)</text>
        <dbReference type="Rhea" id="RHEA:17989"/>
        <dbReference type="Rhea" id="RHEA-COMP:9863"/>
        <dbReference type="Rhea" id="RHEA-COMP:11604"/>
        <dbReference type="ChEBI" id="CHEBI:15378"/>
        <dbReference type="ChEBI" id="CHEBI:29999"/>
        <dbReference type="ChEBI" id="CHEBI:30616"/>
        <dbReference type="ChEBI" id="CHEBI:83421"/>
        <dbReference type="ChEBI" id="CHEBI:456216"/>
        <dbReference type="EC" id="2.7.11.12"/>
    </reaction>
</comment>
<evidence type="ECO:0000256" key="10">
    <source>
        <dbReference type="PIRSR" id="PIRSR000559-1"/>
    </source>
</evidence>
<evidence type="ECO:0000256" key="11">
    <source>
        <dbReference type="PIRSR" id="PIRSR000559-2"/>
    </source>
</evidence>
<gene>
    <name evidence="17" type="ORF">DIABBA_LOCUS349</name>
</gene>
<keyword evidence="3" id="KW-0723">Serine/threonine-protein kinase</keyword>
<evidence type="ECO:0000256" key="2">
    <source>
        <dbReference type="ARBA" id="ARBA00012428"/>
    </source>
</evidence>
<feature type="binding site" evidence="11 12">
    <location>
        <position position="334"/>
    </location>
    <ligand>
        <name>ATP</name>
        <dbReference type="ChEBI" id="CHEBI:30616"/>
    </ligand>
</feature>
<dbReference type="SMART" id="SM00100">
    <property type="entry name" value="cNMP"/>
    <property type="match status" value="2"/>
</dbReference>
<proteinExistence type="inferred from homology"/>
<protein>
    <recommendedName>
        <fullName evidence="2">cGMP-dependent protein kinase</fullName>
        <ecNumber evidence="2">2.7.11.12</ecNumber>
    </recommendedName>
</protein>
<evidence type="ECO:0000259" key="16">
    <source>
        <dbReference type="PROSITE" id="PS51285"/>
    </source>
</evidence>
<dbReference type="EMBL" id="OU898276">
    <property type="protein sequence ID" value="CAG9826210.1"/>
    <property type="molecule type" value="Genomic_DNA"/>
</dbReference>
<keyword evidence="7 11" id="KW-0067">ATP-binding</keyword>